<proteinExistence type="predicted"/>
<dbReference type="InterPro" id="IPR013830">
    <property type="entry name" value="SGNH_hydro"/>
</dbReference>
<dbReference type="Pfam" id="PF13472">
    <property type="entry name" value="Lipase_GDSL_2"/>
    <property type="match status" value="1"/>
</dbReference>
<feature type="domain" description="Carbohydrate esterase 2 N-terminal" evidence="2">
    <location>
        <begin position="15"/>
        <end position="117"/>
    </location>
</feature>
<protein>
    <recommendedName>
        <fullName evidence="5">Endoglucanase E</fullName>
    </recommendedName>
</protein>
<sequence>MNQLTITPNHPAICYLGHCDRSNPKQAVHSWPLSGLRIRVRCQSLLLLITSQKGPVPLPNYYDVYANGKLHTTLCVERSKKQYQISLSQNEQLHDIEIYRRTESMTGSCSFDGLVLYSDNRQPEIETAKPRQRLIEFYGDSISCGYGNEGHGQGYNPSQSNACMAFPALIGRHLNADVSVVAYSGEGIFRRFDGNESGAVPSFYNRSHFFSKTDWDYSQQPADAVVINLGTNDFVSGVPTKAKFVNAYTGFIQQLAKHHPDAKFFVIFGPNRMVDDWQQQQGYLQQVVAETRQLGIVCEFIEIETLIDGLSGSDSHPNLAQHRHMAEIISNHIADTMGW</sequence>
<dbReference type="InterPro" id="IPR037461">
    <property type="entry name" value="CtCE2-like_dom"/>
</dbReference>
<evidence type="ECO:0000259" key="2">
    <source>
        <dbReference type="Pfam" id="PF17996"/>
    </source>
</evidence>
<dbReference type="Gene3D" id="3.40.50.1110">
    <property type="entry name" value="SGNH hydrolase"/>
    <property type="match status" value="1"/>
</dbReference>
<gene>
    <name evidence="3" type="ORF">K0504_14100</name>
</gene>
<evidence type="ECO:0000313" key="4">
    <source>
        <dbReference type="Proteomes" id="UP001166251"/>
    </source>
</evidence>
<dbReference type="CDD" id="cd01831">
    <property type="entry name" value="Endoglucanase_E_like"/>
    <property type="match status" value="1"/>
</dbReference>
<dbReference type="EMBL" id="JAHZSS010000019">
    <property type="protein sequence ID" value="MBW8192164.1"/>
    <property type="molecule type" value="Genomic_DNA"/>
</dbReference>
<name>A0ABS7EIU4_9GAMM</name>
<keyword evidence="4" id="KW-1185">Reference proteome</keyword>
<dbReference type="InterPro" id="IPR036514">
    <property type="entry name" value="SGNH_hydro_sf"/>
</dbReference>
<dbReference type="InterPro" id="IPR040794">
    <property type="entry name" value="CE2_N"/>
</dbReference>
<evidence type="ECO:0000313" key="3">
    <source>
        <dbReference type="EMBL" id="MBW8192164.1"/>
    </source>
</evidence>
<dbReference type="Pfam" id="PF17996">
    <property type="entry name" value="CE2_N"/>
    <property type="match status" value="1"/>
</dbReference>
<evidence type="ECO:0000259" key="1">
    <source>
        <dbReference type="Pfam" id="PF13472"/>
    </source>
</evidence>
<feature type="domain" description="SGNH hydrolase-type esterase" evidence="1">
    <location>
        <begin position="137"/>
        <end position="303"/>
    </location>
</feature>
<dbReference type="Proteomes" id="UP001166251">
    <property type="component" value="Unassembled WGS sequence"/>
</dbReference>
<reference evidence="3" key="1">
    <citation type="submission" date="2021-07" db="EMBL/GenBank/DDBJ databases">
        <title>Neiella marina sp. nov., isolated from the intestinal content of sea cucumber Apostichopus japonicus.</title>
        <authorList>
            <person name="Bai X."/>
        </authorList>
    </citation>
    <scope>NUCLEOTIDE SEQUENCE</scope>
    <source>
        <strain evidence="3">126</strain>
    </source>
</reference>
<dbReference type="PANTHER" id="PTHR37834">
    <property type="entry name" value="GDSL-LIKE LIPASE/ACYLHYDROLASE DOMAIN PROTEIN (AFU_ORTHOLOGUE AFUA_2G00620)"/>
    <property type="match status" value="1"/>
</dbReference>
<comment type="caution">
    <text evidence="3">The sequence shown here is derived from an EMBL/GenBank/DDBJ whole genome shotgun (WGS) entry which is preliminary data.</text>
</comment>
<dbReference type="PANTHER" id="PTHR37834:SF2">
    <property type="entry name" value="ESTERASE, SGNH HYDROLASE-TYPE"/>
    <property type="match status" value="1"/>
</dbReference>
<organism evidence="3 4">
    <name type="scientific">Neiella holothuriorum</name>
    <dbReference type="NCBI Taxonomy" id="2870530"/>
    <lineage>
        <taxon>Bacteria</taxon>
        <taxon>Pseudomonadati</taxon>
        <taxon>Pseudomonadota</taxon>
        <taxon>Gammaproteobacteria</taxon>
        <taxon>Alteromonadales</taxon>
        <taxon>Echinimonadaceae</taxon>
        <taxon>Neiella</taxon>
    </lineage>
</organism>
<evidence type="ECO:0008006" key="5">
    <source>
        <dbReference type="Google" id="ProtNLM"/>
    </source>
</evidence>
<dbReference type="RefSeq" id="WP_220104790.1">
    <property type="nucleotide sequence ID" value="NZ_JAHZSS010000019.1"/>
</dbReference>
<dbReference type="Gene3D" id="2.60.120.260">
    <property type="entry name" value="Galactose-binding domain-like"/>
    <property type="match status" value="1"/>
</dbReference>
<dbReference type="SUPFAM" id="SSF52266">
    <property type="entry name" value="SGNH hydrolase"/>
    <property type="match status" value="1"/>
</dbReference>
<accession>A0ABS7EIU4</accession>
<dbReference type="InterPro" id="IPR052762">
    <property type="entry name" value="PCW_deacetylase/CE"/>
</dbReference>